<proteinExistence type="predicted"/>
<dbReference type="EMBL" id="DVHF01000067">
    <property type="protein sequence ID" value="HIR57161.1"/>
    <property type="molecule type" value="Genomic_DNA"/>
</dbReference>
<organism evidence="1 2">
    <name type="scientific">Candidatus Gallacutalibacter pullicola</name>
    <dbReference type="NCBI Taxonomy" id="2840830"/>
    <lineage>
        <taxon>Bacteria</taxon>
        <taxon>Bacillati</taxon>
        <taxon>Bacillota</taxon>
        <taxon>Clostridia</taxon>
        <taxon>Eubacteriales</taxon>
        <taxon>Candidatus Gallacutalibacter</taxon>
    </lineage>
</organism>
<protein>
    <submittedName>
        <fullName evidence="1">DUF2848 domain-containing protein</fullName>
    </submittedName>
</protein>
<reference evidence="1" key="2">
    <citation type="journal article" date="2021" name="PeerJ">
        <title>Extensive microbial diversity within the chicken gut microbiome revealed by metagenomics and culture.</title>
        <authorList>
            <person name="Gilroy R."/>
            <person name="Ravi A."/>
            <person name="Getino M."/>
            <person name="Pursley I."/>
            <person name="Horton D.L."/>
            <person name="Alikhan N.F."/>
            <person name="Baker D."/>
            <person name="Gharbi K."/>
            <person name="Hall N."/>
            <person name="Watson M."/>
            <person name="Adriaenssens E.M."/>
            <person name="Foster-Nyarko E."/>
            <person name="Jarju S."/>
            <person name="Secka A."/>
            <person name="Antonio M."/>
            <person name="Oren A."/>
            <person name="Chaudhuri R.R."/>
            <person name="La Ragione R."/>
            <person name="Hildebrand F."/>
            <person name="Pallen M.J."/>
        </authorList>
    </citation>
    <scope>NUCLEOTIDE SEQUENCE</scope>
    <source>
        <strain evidence="1">ChiSjej1B19-7085</strain>
    </source>
</reference>
<evidence type="ECO:0000313" key="1">
    <source>
        <dbReference type="EMBL" id="HIR57161.1"/>
    </source>
</evidence>
<gene>
    <name evidence="1" type="ORF">IAA54_05785</name>
</gene>
<dbReference type="Pfam" id="PF11010">
    <property type="entry name" value="DUF2848"/>
    <property type="match status" value="1"/>
</dbReference>
<dbReference type="Proteomes" id="UP000886785">
    <property type="component" value="Unassembled WGS sequence"/>
</dbReference>
<dbReference type="AlphaFoldDB" id="A0A9D1DQH9"/>
<sequence>MENIIRLTVHHKDGSTAAVGFVCESVYNAGYAGKDQELVRGHIEELARLGVPAPSETPTLYPLSNYVLTSSGEIQVQHGETSGEAEFVLLMQDGRVYVTAASDHTDRKLENFSVPISKQACPNVIAPDVWLYDDVKDHWDSLMLRCWVVKDGTRALYQEAPLSALLSPEEWSSIWDRVGMKTQNCAFLSGTINTLGGLVFGEEYELSLTDPVLNREIRHSYKVEVLPEGIE</sequence>
<accession>A0A9D1DQH9</accession>
<name>A0A9D1DQH9_9FIRM</name>
<evidence type="ECO:0000313" key="2">
    <source>
        <dbReference type="Proteomes" id="UP000886785"/>
    </source>
</evidence>
<comment type="caution">
    <text evidence="1">The sequence shown here is derived from an EMBL/GenBank/DDBJ whole genome shotgun (WGS) entry which is preliminary data.</text>
</comment>
<dbReference type="InterPro" id="IPR021269">
    <property type="entry name" value="DUF2848"/>
</dbReference>
<reference evidence="1" key="1">
    <citation type="submission" date="2020-10" db="EMBL/GenBank/DDBJ databases">
        <authorList>
            <person name="Gilroy R."/>
        </authorList>
    </citation>
    <scope>NUCLEOTIDE SEQUENCE</scope>
    <source>
        <strain evidence="1">ChiSjej1B19-7085</strain>
    </source>
</reference>